<feature type="compositionally biased region" description="Polar residues" evidence="1">
    <location>
        <begin position="22"/>
        <end position="31"/>
    </location>
</feature>
<sequence>MMRTSRTPSQSSGTSQPSSGRDSTLSPTSSQGDLIPSLMSLTIHPPHSVKPNYKMIIGTSDRQICPLNGMPLVTIRYNTEELLFGYNKNKGKLSSHTCDVCGPLSKESNLQPVYSVFHDQRYVIFARNQKAGTVDQYVFNSETRGLEQVKIDELVYQEGICYPFMAIGSEKESIQWEGKQWKKQQLTANGWVKIESKPVITLKTLETADHSSDMLAEPMRTIFCQHFQRKILIIGSRVFRFNENEQRFDKSSSQISSDYSIEAIPGPLLSSLNQHHQLIIAEVASSSGIS</sequence>
<name>A0AAE9ACB3_CAEBR</name>
<evidence type="ECO:0000256" key="1">
    <source>
        <dbReference type="SAM" id="MobiDB-lite"/>
    </source>
</evidence>
<reference evidence="2 3" key="1">
    <citation type="submission" date="2022-05" db="EMBL/GenBank/DDBJ databases">
        <title>Chromosome-level reference genomes for two strains of Caenorhabditis briggsae: an improved platform for comparative genomics.</title>
        <authorList>
            <person name="Stevens L."/>
            <person name="Andersen E.C."/>
        </authorList>
    </citation>
    <scope>NUCLEOTIDE SEQUENCE [LARGE SCALE GENOMIC DNA]</scope>
    <source>
        <strain evidence="2">QX1410_ONT</strain>
        <tissue evidence="2">Whole-organism</tissue>
    </source>
</reference>
<dbReference type="PANTHER" id="PTHR21504">
    <property type="entry name" value="IG-LIKE DOMAIN-CONTAINING PROTEIN-RELATED-RELATED"/>
    <property type="match status" value="1"/>
</dbReference>
<dbReference type="EMBL" id="CP090894">
    <property type="protein sequence ID" value="ULT93705.1"/>
    <property type="molecule type" value="Genomic_DNA"/>
</dbReference>
<dbReference type="GO" id="GO:0006914">
    <property type="term" value="P:autophagy"/>
    <property type="evidence" value="ECO:0007669"/>
    <property type="project" value="InterPro"/>
</dbReference>
<organism evidence="2 3">
    <name type="scientific">Caenorhabditis briggsae</name>
    <dbReference type="NCBI Taxonomy" id="6238"/>
    <lineage>
        <taxon>Eukaryota</taxon>
        <taxon>Metazoa</taxon>
        <taxon>Ecdysozoa</taxon>
        <taxon>Nematoda</taxon>
        <taxon>Chromadorea</taxon>
        <taxon>Rhabditida</taxon>
        <taxon>Rhabditina</taxon>
        <taxon>Rhabditomorpha</taxon>
        <taxon>Rhabditoidea</taxon>
        <taxon>Rhabditidae</taxon>
        <taxon>Peloderinae</taxon>
        <taxon>Caenorhabditis</taxon>
    </lineage>
</organism>
<protein>
    <submittedName>
        <fullName evidence="2">Uncharacterized protein</fullName>
    </submittedName>
</protein>
<feature type="region of interest" description="Disordered" evidence="1">
    <location>
        <begin position="1"/>
        <end position="31"/>
    </location>
</feature>
<dbReference type="PANTHER" id="PTHR21504:SF1">
    <property type="entry name" value="IG-LIKE DOMAIN-CONTAINING PROTEIN-RELATED"/>
    <property type="match status" value="1"/>
</dbReference>
<proteinExistence type="predicted"/>
<dbReference type="InterPro" id="IPR039908">
    <property type="entry name" value="Sepa-1"/>
</dbReference>
<evidence type="ECO:0000313" key="3">
    <source>
        <dbReference type="Proteomes" id="UP000827892"/>
    </source>
</evidence>
<gene>
    <name evidence="2" type="ORF">L3Y34_003297</name>
</gene>
<dbReference type="Proteomes" id="UP000827892">
    <property type="component" value="Chromosome IV"/>
</dbReference>
<evidence type="ECO:0000313" key="2">
    <source>
        <dbReference type="EMBL" id="ULT93705.1"/>
    </source>
</evidence>
<dbReference type="AlphaFoldDB" id="A0AAE9ACB3"/>
<accession>A0AAE9ACB3</accession>
<feature type="compositionally biased region" description="Low complexity" evidence="1">
    <location>
        <begin position="1"/>
        <end position="21"/>
    </location>
</feature>